<dbReference type="Pfam" id="PF13883">
    <property type="entry name" value="CREG_beta-barrel"/>
    <property type="match status" value="1"/>
</dbReference>
<evidence type="ECO:0000313" key="3">
    <source>
        <dbReference type="Proteomes" id="UP000631694"/>
    </source>
</evidence>
<dbReference type="AlphaFoldDB" id="A0A931I1P0"/>
<dbReference type="Gene3D" id="2.30.110.10">
    <property type="entry name" value="Electron Transport, Fmn-binding Protein, Chain A"/>
    <property type="match status" value="1"/>
</dbReference>
<evidence type="ECO:0000313" key="2">
    <source>
        <dbReference type="EMBL" id="MBH0237764.1"/>
    </source>
</evidence>
<dbReference type="InterPro" id="IPR012349">
    <property type="entry name" value="Split_barrel_FMN-bd"/>
</dbReference>
<accession>A0A931I1P0</accession>
<dbReference type="PANTHER" id="PTHR13343:SF17">
    <property type="entry name" value="CELLULAR REPRESSOR OF E1A-STIMULATED GENES, ISOFORM A"/>
    <property type="match status" value="1"/>
</dbReference>
<proteinExistence type="predicted"/>
<dbReference type="SUPFAM" id="SSF50475">
    <property type="entry name" value="FMN-binding split barrel"/>
    <property type="match status" value="1"/>
</dbReference>
<keyword evidence="3" id="KW-1185">Reference proteome</keyword>
<organism evidence="2 3">
    <name type="scientific">Methylobrevis albus</name>
    <dbReference type="NCBI Taxonomy" id="2793297"/>
    <lineage>
        <taxon>Bacteria</taxon>
        <taxon>Pseudomonadati</taxon>
        <taxon>Pseudomonadota</taxon>
        <taxon>Alphaproteobacteria</taxon>
        <taxon>Hyphomicrobiales</taxon>
        <taxon>Pleomorphomonadaceae</taxon>
        <taxon>Methylobrevis</taxon>
    </lineage>
</organism>
<sequence length="169" mass="17041">MAARGDETSGGRAAGDAVFDPAAAARAVLAAAGDGALGTLRPGGAPFVSFVAVAPEPGGDVLLLISSLAVHTRNLGHDSRASLLLVAPEAGAAGSGDVLAGSRLTLEGRVVATDQPAARAQYLARHPEAAGYADFADFAFHRFETATAHLVAGFGRIASLDRRDLSLPE</sequence>
<dbReference type="EMBL" id="JADZLT010000049">
    <property type="protein sequence ID" value="MBH0237764.1"/>
    <property type="molecule type" value="Genomic_DNA"/>
</dbReference>
<dbReference type="PANTHER" id="PTHR13343">
    <property type="entry name" value="CREG1 PROTEIN"/>
    <property type="match status" value="1"/>
</dbReference>
<dbReference type="RefSeq" id="WP_197310841.1">
    <property type="nucleotide sequence ID" value="NZ_JADZLT010000049.1"/>
</dbReference>
<dbReference type="GO" id="GO:0005737">
    <property type="term" value="C:cytoplasm"/>
    <property type="evidence" value="ECO:0007669"/>
    <property type="project" value="UniProtKB-ARBA"/>
</dbReference>
<dbReference type="InterPro" id="IPR055343">
    <property type="entry name" value="CREG_beta-barrel"/>
</dbReference>
<evidence type="ECO:0000259" key="1">
    <source>
        <dbReference type="Pfam" id="PF13883"/>
    </source>
</evidence>
<gene>
    <name evidence="2" type="ORF">I5731_08025</name>
</gene>
<reference evidence="2" key="1">
    <citation type="submission" date="2020-12" db="EMBL/GenBank/DDBJ databases">
        <title>Methylobrevis albus sp. nov., isolated from fresh water lack sediment.</title>
        <authorList>
            <person name="Zou Q."/>
        </authorList>
    </citation>
    <scope>NUCLEOTIDE SEQUENCE</scope>
    <source>
        <strain evidence="2">L22</strain>
    </source>
</reference>
<protein>
    <submittedName>
        <fullName evidence="2">Pyridoxamine 5'-phosphate oxidase family protein</fullName>
    </submittedName>
</protein>
<comment type="caution">
    <text evidence="2">The sequence shown here is derived from an EMBL/GenBank/DDBJ whole genome shotgun (WGS) entry which is preliminary data.</text>
</comment>
<dbReference type="Proteomes" id="UP000631694">
    <property type="component" value="Unassembled WGS sequence"/>
</dbReference>
<feature type="domain" description="CREG-like beta-barrel" evidence="1">
    <location>
        <begin position="21"/>
        <end position="161"/>
    </location>
</feature>
<name>A0A931I1P0_9HYPH</name>